<evidence type="ECO:0000313" key="2">
    <source>
        <dbReference type="Proteomes" id="UP001521184"/>
    </source>
</evidence>
<gene>
    <name evidence="1" type="ORF">SLS58_008299</name>
</gene>
<reference evidence="1 2" key="1">
    <citation type="journal article" date="2023" name="Plant Dis.">
        <title>First Report of Diplodia intermedia Causing Canker and Dieback Diseases on Apple Trees in Canada.</title>
        <authorList>
            <person name="Ellouze W."/>
            <person name="Ilyukhin E."/>
            <person name="Sulman M."/>
            <person name="Ali S."/>
        </authorList>
    </citation>
    <scope>NUCLEOTIDE SEQUENCE [LARGE SCALE GENOMIC DNA]</scope>
    <source>
        <strain evidence="1 2">M45-28</strain>
    </source>
</reference>
<protein>
    <submittedName>
        <fullName evidence="1">Uncharacterized protein</fullName>
    </submittedName>
</protein>
<comment type="caution">
    <text evidence="1">The sequence shown here is derived from an EMBL/GenBank/DDBJ whole genome shotgun (WGS) entry which is preliminary data.</text>
</comment>
<sequence>MQVSNNNGKANNKGKANNNNMTNNMVRYMANNIADNMATNNIPVFIFRERVRIWKMSGLVNDYLGTESRDELLQEMWDWIKRRLRNNGNIATEQFANLQRMEGISDALQLIIEGMMSDRVPDRDSVLSVRDRHNELRNDAAVAEALNDEQALLDDEAAFLTRTARIRHGMDWPAPYGKNLPTSALDFDVISAITMLGRPGEVLARTLELLAEQRAERDELQEGIIKQEGAIAATIDHAIKLAAHYAANGYWLN</sequence>
<name>A0ABR3THV5_9PEZI</name>
<dbReference type="Proteomes" id="UP001521184">
    <property type="component" value="Unassembled WGS sequence"/>
</dbReference>
<dbReference type="EMBL" id="JAKEKT020000069">
    <property type="protein sequence ID" value="KAL1639097.1"/>
    <property type="molecule type" value="Genomic_DNA"/>
</dbReference>
<evidence type="ECO:0000313" key="1">
    <source>
        <dbReference type="EMBL" id="KAL1639097.1"/>
    </source>
</evidence>
<proteinExistence type="predicted"/>
<organism evidence="1 2">
    <name type="scientific">Diplodia intermedia</name>
    <dbReference type="NCBI Taxonomy" id="856260"/>
    <lineage>
        <taxon>Eukaryota</taxon>
        <taxon>Fungi</taxon>
        <taxon>Dikarya</taxon>
        <taxon>Ascomycota</taxon>
        <taxon>Pezizomycotina</taxon>
        <taxon>Dothideomycetes</taxon>
        <taxon>Dothideomycetes incertae sedis</taxon>
        <taxon>Botryosphaeriales</taxon>
        <taxon>Botryosphaeriaceae</taxon>
        <taxon>Diplodia</taxon>
    </lineage>
</organism>
<keyword evidence="2" id="KW-1185">Reference proteome</keyword>
<accession>A0ABR3THV5</accession>